<dbReference type="RefSeq" id="WP_131615145.1">
    <property type="nucleotide sequence ID" value="NZ_CP036532.1"/>
</dbReference>
<dbReference type="OrthoDB" id="9803659at2"/>
<dbReference type="GeneID" id="90766022"/>
<reference evidence="4 5" key="1">
    <citation type="journal article" date="2017" name="Int. J. Syst. Evol. Microbiol.">
        <title>Roseitalea porphyridii gen. nov., sp. nov., isolated from a red alga, and reclassification of Hoeflea suaedae Chung et al. 2013 as Pseudohoeflea suaedae gen. nov., comb. nov.</title>
        <authorList>
            <person name="Hyeon J.W."/>
            <person name="Jeong S.E."/>
            <person name="Baek K."/>
            <person name="Jeon C.O."/>
        </authorList>
    </citation>
    <scope>NUCLEOTIDE SEQUENCE [LARGE SCALE GENOMIC DNA]</scope>
    <source>
        <strain evidence="4 5">MA7-20</strain>
    </source>
</reference>
<evidence type="ECO:0000256" key="2">
    <source>
        <dbReference type="SAM" id="Coils"/>
    </source>
</evidence>
<dbReference type="GO" id="GO:0003677">
    <property type="term" value="F:DNA binding"/>
    <property type="evidence" value="ECO:0007669"/>
    <property type="project" value="UniProtKB-KW"/>
</dbReference>
<organism evidence="4 5">
    <name type="scientific">Roseitalea porphyridii</name>
    <dbReference type="NCBI Taxonomy" id="1852022"/>
    <lineage>
        <taxon>Bacteria</taxon>
        <taxon>Pseudomonadati</taxon>
        <taxon>Pseudomonadota</taxon>
        <taxon>Alphaproteobacteria</taxon>
        <taxon>Hyphomicrobiales</taxon>
        <taxon>Ahrensiaceae</taxon>
        <taxon>Roseitalea</taxon>
    </lineage>
</organism>
<evidence type="ECO:0000313" key="5">
    <source>
        <dbReference type="Proteomes" id="UP000293719"/>
    </source>
</evidence>
<feature type="coiled-coil region" evidence="2">
    <location>
        <begin position="103"/>
        <end position="130"/>
    </location>
</feature>
<evidence type="ECO:0000259" key="3">
    <source>
        <dbReference type="PROSITE" id="PS50937"/>
    </source>
</evidence>
<dbReference type="InterPro" id="IPR009061">
    <property type="entry name" value="DNA-bd_dom_put_sf"/>
</dbReference>
<evidence type="ECO:0000256" key="1">
    <source>
        <dbReference type="ARBA" id="ARBA00023125"/>
    </source>
</evidence>
<sequence>MAETIEGAADAEPIYRIGELASEFDITLRALRFYEDKGLVEPRRVGNTRLFSRRDRARLKLILLGKRVGLSLQDISDLLDLYDPAGDNRLQLERAEAMGTEQLARLREERASLDAAIEELDATLATVRAQLAESG</sequence>
<evidence type="ECO:0000313" key="4">
    <source>
        <dbReference type="EMBL" id="QBK29443.1"/>
    </source>
</evidence>
<dbReference type="InterPro" id="IPR000551">
    <property type="entry name" value="MerR-type_HTH_dom"/>
</dbReference>
<dbReference type="PANTHER" id="PTHR30204">
    <property type="entry name" value="REDOX-CYCLING DRUG-SENSING TRANSCRIPTIONAL ACTIVATOR SOXR"/>
    <property type="match status" value="1"/>
</dbReference>
<dbReference type="CDD" id="cd04776">
    <property type="entry name" value="HTH_GnyR"/>
    <property type="match status" value="1"/>
</dbReference>
<dbReference type="Proteomes" id="UP000293719">
    <property type="component" value="Chromosome"/>
</dbReference>
<proteinExistence type="predicted"/>
<dbReference type="PANTHER" id="PTHR30204:SF58">
    <property type="entry name" value="HTH-TYPE TRANSCRIPTIONAL REGULATOR YFMP"/>
    <property type="match status" value="1"/>
</dbReference>
<dbReference type="SUPFAM" id="SSF46955">
    <property type="entry name" value="Putative DNA-binding domain"/>
    <property type="match status" value="1"/>
</dbReference>
<dbReference type="PROSITE" id="PS50937">
    <property type="entry name" value="HTH_MERR_2"/>
    <property type="match status" value="1"/>
</dbReference>
<dbReference type="GO" id="GO:0003700">
    <property type="term" value="F:DNA-binding transcription factor activity"/>
    <property type="evidence" value="ECO:0007669"/>
    <property type="project" value="InterPro"/>
</dbReference>
<keyword evidence="5" id="KW-1185">Reference proteome</keyword>
<dbReference type="InterPro" id="IPR047057">
    <property type="entry name" value="MerR_fam"/>
</dbReference>
<protein>
    <submittedName>
        <fullName evidence="4">MerR family DNA-binding transcriptional regulator</fullName>
    </submittedName>
</protein>
<dbReference type="AlphaFoldDB" id="A0A4P6UY86"/>
<accession>A0A4P6UY86</accession>
<dbReference type="Pfam" id="PF13411">
    <property type="entry name" value="MerR_1"/>
    <property type="match status" value="1"/>
</dbReference>
<feature type="domain" description="HTH merR-type" evidence="3">
    <location>
        <begin position="14"/>
        <end position="81"/>
    </location>
</feature>
<keyword evidence="1 4" id="KW-0238">DNA-binding</keyword>
<gene>
    <name evidence="4" type="ORF">E0E05_01830</name>
</gene>
<keyword evidence="2" id="KW-0175">Coiled coil</keyword>
<name>A0A4P6UY86_9HYPH</name>
<dbReference type="Gene3D" id="1.10.1660.10">
    <property type="match status" value="1"/>
</dbReference>
<dbReference type="EMBL" id="CP036532">
    <property type="protein sequence ID" value="QBK29443.1"/>
    <property type="molecule type" value="Genomic_DNA"/>
</dbReference>
<dbReference type="KEGG" id="rpod:E0E05_01830"/>
<dbReference type="SMART" id="SM00422">
    <property type="entry name" value="HTH_MERR"/>
    <property type="match status" value="1"/>
</dbReference>